<comment type="caution">
    <text evidence="5">The sequence shown here is derived from an EMBL/GenBank/DDBJ whole genome shotgun (WGS) entry which is preliminary data.</text>
</comment>
<dbReference type="SUPFAM" id="SSF46894">
    <property type="entry name" value="C-terminal effector domain of the bipartite response regulators"/>
    <property type="match status" value="1"/>
</dbReference>
<proteinExistence type="predicted"/>
<evidence type="ECO:0000256" key="1">
    <source>
        <dbReference type="ARBA" id="ARBA00022553"/>
    </source>
</evidence>
<dbReference type="PROSITE" id="PS50043">
    <property type="entry name" value="HTH_LUXR_2"/>
    <property type="match status" value="1"/>
</dbReference>
<reference evidence="5" key="1">
    <citation type="submission" date="2019-08" db="EMBL/GenBank/DDBJ databases">
        <authorList>
            <person name="Kucharzyk K."/>
            <person name="Murdoch R.W."/>
            <person name="Higgins S."/>
            <person name="Loffler F."/>
        </authorList>
    </citation>
    <scope>NUCLEOTIDE SEQUENCE</scope>
</reference>
<accession>A0A644VUC0</accession>
<dbReference type="Pfam" id="PF00072">
    <property type="entry name" value="Response_reg"/>
    <property type="match status" value="1"/>
</dbReference>
<dbReference type="GO" id="GO:0003677">
    <property type="term" value="F:DNA binding"/>
    <property type="evidence" value="ECO:0007669"/>
    <property type="project" value="UniProtKB-KW"/>
</dbReference>
<dbReference type="SMART" id="SM00421">
    <property type="entry name" value="HTH_LUXR"/>
    <property type="match status" value="1"/>
</dbReference>
<dbReference type="Gene3D" id="1.10.10.10">
    <property type="entry name" value="Winged helix-like DNA-binding domain superfamily/Winged helix DNA-binding domain"/>
    <property type="match status" value="1"/>
</dbReference>
<name>A0A644VUC0_9ZZZZ</name>
<dbReference type="PROSITE" id="PS50110">
    <property type="entry name" value="RESPONSE_REGULATORY"/>
    <property type="match status" value="1"/>
</dbReference>
<feature type="domain" description="Response regulatory" evidence="4">
    <location>
        <begin position="29"/>
        <end position="145"/>
    </location>
</feature>
<dbReference type="CDD" id="cd06170">
    <property type="entry name" value="LuxR_C_like"/>
    <property type="match status" value="1"/>
</dbReference>
<keyword evidence="1" id="KW-0597">Phosphoprotein</keyword>
<dbReference type="InterPro" id="IPR016032">
    <property type="entry name" value="Sig_transdc_resp-reg_C-effctor"/>
</dbReference>
<keyword evidence="2" id="KW-0238">DNA-binding</keyword>
<evidence type="ECO:0000313" key="5">
    <source>
        <dbReference type="EMBL" id="MPL94877.1"/>
    </source>
</evidence>
<dbReference type="InterPro" id="IPR001789">
    <property type="entry name" value="Sig_transdc_resp-reg_receiver"/>
</dbReference>
<dbReference type="Pfam" id="PF00196">
    <property type="entry name" value="GerE"/>
    <property type="match status" value="1"/>
</dbReference>
<dbReference type="InterPro" id="IPR058245">
    <property type="entry name" value="NreC/VraR/RcsB-like_REC"/>
</dbReference>
<evidence type="ECO:0000259" key="4">
    <source>
        <dbReference type="PROSITE" id="PS50110"/>
    </source>
</evidence>
<evidence type="ECO:0000256" key="2">
    <source>
        <dbReference type="ARBA" id="ARBA00023125"/>
    </source>
</evidence>
<gene>
    <name evidence="5" type="primary">degU_11</name>
    <name evidence="5" type="ORF">SDC9_41036</name>
</gene>
<dbReference type="PRINTS" id="PR00038">
    <property type="entry name" value="HTHLUXR"/>
</dbReference>
<dbReference type="InterPro" id="IPR000792">
    <property type="entry name" value="Tscrpt_reg_LuxR_C"/>
</dbReference>
<dbReference type="InterPro" id="IPR036388">
    <property type="entry name" value="WH-like_DNA-bd_sf"/>
</dbReference>
<dbReference type="Gene3D" id="3.40.50.2300">
    <property type="match status" value="1"/>
</dbReference>
<dbReference type="GO" id="GO:0000160">
    <property type="term" value="P:phosphorelay signal transduction system"/>
    <property type="evidence" value="ECO:0007669"/>
    <property type="project" value="InterPro"/>
</dbReference>
<dbReference type="SUPFAM" id="SSF52172">
    <property type="entry name" value="CheY-like"/>
    <property type="match status" value="1"/>
</dbReference>
<dbReference type="EMBL" id="VSSQ01000445">
    <property type="protein sequence ID" value="MPL94877.1"/>
    <property type="molecule type" value="Genomic_DNA"/>
</dbReference>
<dbReference type="InterPro" id="IPR011006">
    <property type="entry name" value="CheY-like_superfamily"/>
</dbReference>
<dbReference type="GO" id="GO:0006355">
    <property type="term" value="P:regulation of DNA-templated transcription"/>
    <property type="evidence" value="ECO:0007669"/>
    <property type="project" value="InterPro"/>
</dbReference>
<protein>
    <submittedName>
        <fullName evidence="5">Transcriptional regulatory protein DegU</fullName>
    </submittedName>
</protein>
<dbReference type="PANTHER" id="PTHR45566:SF2">
    <property type="entry name" value="NARL SUBFAMILY"/>
    <property type="match status" value="1"/>
</dbReference>
<feature type="domain" description="HTH luxR-type" evidence="3">
    <location>
        <begin position="164"/>
        <end position="229"/>
    </location>
</feature>
<sequence>MQPCPQGESTGRKAVVTNRPADAMAPPLRILIADDHDLLRDTLVLFLESEGGMAAETAADLPAAIAAIERGPAYDLVLLDLTMPGMNGLEGLERIMALGGGQRVALISGTGTPELAERALALGAAGYVPKTLAAKSLVNAVRFMAMGEQFAPFDFLRTAPEEAANPLRERLTRREAEVLEGLVEGKSNKEIARDLRVTEPTVKLHVKTLYRKIGAHNRTQAAMIARDAGLF</sequence>
<evidence type="ECO:0000259" key="3">
    <source>
        <dbReference type="PROSITE" id="PS50043"/>
    </source>
</evidence>
<dbReference type="InterPro" id="IPR051015">
    <property type="entry name" value="EvgA-like"/>
</dbReference>
<organism evidence="5">
    <name type="scientific">bioreactor metagenome</name>
    <dbReference type="NCBI Taxonomy" id="1076179"/>
    <lineage>
        <taxon>unclassified sequences</taxon>
        <taxon>metagenomes</taxon>
        <taxon>ecological metagenomes</taxon>
    </lineage>
</organism>
<dbReference type="PANTHER" id="PTHR45566">
    <property type="entry name" value="HTH-TYPE TRANSCRIPTIONAL REGULATOR YHJB-RELATED"/>
    <property type="match status" value="1"/>
</dbReference>
<dbReference type="SMART" id="SM00448">
    <property type="entry name" value="REC"/>
    <property type="match status" value="1"/>
</dbReference>
<dbReference type="CDD" id="cd17535">
    <property type="entry name" value="REC_NarL-like"/>
    <property type="match status" value="1"/>
</dbReference>
<dbReference type="AlphaFoldDB" id="A0A644VUC0"/>